<dbReference type="PANTHER" id="PTHR48106">
    <property type="entry name" value="QUINONE OXIDOREDUCTASE PIG3-RELATED"/>
    <property type="match status" value="1"/>
</dbReference>
<reference evidence="4 5" key="1">
    <citation type="submission" date="2022-10" db="EMBL/GenBank/DDBJ databases">
        <title>Weissella fermenti sp. nov., isolated from fermented cabbage.</title>
        <authorList>
            <person name="Lee J.K."/>
            <person name="Baek J.H."/>
            <person name="Choi D.G."/>
            <person name="Kim J.M."/>
            <person name="Jeon C.O."/>
        </authorList>
    </citation>
    <scope>NUCLEOTIDE SEQUENCE [LARGE SCALE GENOMIC DNA]</scope>
    <source>
        <strain evidence="4 5">KACC 18534</strain>
    </source>
</reference>
<dbReference type="EMBL" id="JAOZFE010000004">
    <property type="protein sequence ID" value="MCW0953446.1"/>
    <property type="molecule type" value="Genomic_DNA"/>
</dbReference>
<name>A0ABT3E4V6_9LACO</name>
<dbReference type="Gene3D" id="3.90.180.10">
    <property type="entry name" value="Medium-chain alcohol dehydrogenases, catalytic domain"/>
    <property type="match status" value="1"/>
</dbReference>
<organism evidence="4 5">
    <name type="scientific">Weissella ceti</name>
    <dbReference type="NCBI Taxonomy" id="759620"/>
    <lineage>
        <taxon>Bacteria</taxon>
        <taxon>Bacillati</taxon>
        <taxon>Bacillota</taxon>
        <taxon>Bacilli</taxon>
        <taxon>Lactobacillales</taxon>
        <taxon>Lactobacillaceae</taxon>
        <taxon>Weissella</taxon>
    </lineage>
</organism>
<dbReference type="Pfam" id="PF13602">
    <property type="entry name" value="ADH_zinc_N_2"/>
    <property type="match status" value="1"/>
</dbReference>
<dbReference type="InterPro" id="IPR020843">
    <property type="entry name" value="ER"/>
</dbReference>
<dbReference type="InterPro" id="IPR013154">
    <property type="entry name" value="ADH-like_N"/>
</dbReference>
<evidence type="ECO:0000256" key="2">
    <source>
        <dbReference type="ARBA" id="ARBA00023002"/>
    </source>
</evidence>
<evidence type="ECO:0000256" key="1">
    <source>
        <dbReference type="ARBA" id="ARBA00022857"/>
    </source>
</evidence>
<dbReference type="CDD" id="cd05289">
    <property type="entry name" value="MDR_like_2"/>
    <property type="match status" value="1"/>
</dbReference>
<dbReference type="Gene3D" id="3.40.50.720">
    <property type="entry name" value="NAD(P)-binding Rossmann-like Domain"/>
    <property type="match status" value="1"/>
</dbReference>
<keyword evidence="1" id="KW-0521">NADP</keyword>
<dbReference type="Pfam" id="PF08240">
    <property type="entry name" value="ADH_N"/>
    <property type="match status" value="1"/>
</dbReference>
<proteinExistence type="predicted"/>
<dbReference type="RefSeq" id="WP_213408960.1">
    <property type="nucleotide sequence ID" value="NZ_CP074441.1"/>
</dbReference>
<comment type="caution">
    <text evidence="4">The sequence shown here is derived from an EMBL/GenBank/DDBJ whole genome shotgun (WGS) entry which is preliminary data.</text>
</comment>
<dbReference type="InterPro" id="IPR011032">
    <property type="entry name" value="GroES-like_sf"/>
</dbReference>
<dbReference type="Proteomes" id="UP001526225">
    <property type="component" value="Unassembled WGS sequence"/>
</dbReference>
<feature type="domain" description="Enoyl reductase (ER)" evidence="3">
    <location>
        <begin position="10"/>
        <end position="297"/>
    </location>
</feature>
<dbReference type="InterPro" id="IPR001509">
    <property type="entry name" value="Epimerase_deHydtase"/>
</dbReference>
<accession>A0ABT3E4V6</accession>
<keyword evidence="5" id="KW-1185">Reference proteome</keyword>
<dbReference type="InterPro" id="IPR036291">
    <property type="entry name" value="NAD(P)-bd_dom_sf"/>
</dbReference>
<sequence length="299" mass="31786">MLAIEMSEFGTPAVLKATRVDTPEVTPNQVLVQNHAIAIDPYDVKFVAGMMGDQKLPVIPGSSVVGEVIAVGDKVTDYKVGDRVAASRHLKTYAEQVPVHQKHLAKVPDNISDELAVASVLGAATGYEMITAGLDVQPDQNILITGAAGAVGSVAVQAALLRGANVYALVRPNQAQRVEALGNVTVIDADSIPSDVTFDGALNTITDDVTLERIAKQLSPNGKMLTLLPVPTSLENQENVQHAFASADGNILANLLADMSADKIHIAMADTMPFNEKNLQEAHRMMLEDHPQGKLVLTF</sequence>
<dbReference type="Pfam" id="PF01370">
    <property type="entry name" value="Epimerase"/>
    <property type="match status" value="1"/>
</dbReference>
<keyword evidence="2" id="KW-0560">Oxidoreductase</keyword>
<evidence type="ECO:0000259" key="3">
    <source>
        <dbReference type="SMART" id="SM00829"/>
    </source>
</evidence>
<gene>
    <name evidence="4" type="ORF">OIT44_05100</name>
</gene>
<protein>
    <submittedName>
        <fullName evidence="4">NADP-dependent oxidoreductase</fullName>
    </submittedName>
</protein>
<evidence type="ECO:0000313" key="4">
    <source>
        <dbReference type="EMBL" id="MCW0953446.1"/>
    </source>
</evidence>
<dbReference type="SMART" id="SM00829">
    <property type="entry name" value="PKS_ER"/>
    <property type="match status" value="1"/>
</dbReference>
<dbReference type="SUPFAM" id="SSF50129">
    <property type="entry name" value="GroES-like"/>
    <property type="match status" value="1"/>
</dbReference>
<dbReference type="SUPFAM" id="SSF51735">
    <property type="entry name" value="NAD(P)-binding Rossmann-fold domains"/>
    <property type="match status" value="1"/>
</dbReference>
<evidence type="ECO:0000313" key="5">
    <source>
        <dbReference type="Proteomes" id="UP001526225"/>
    </source>
</evidence>